<dbReference type="AlphaFoldDB" id="A0A4E0R2N9"/>
<evidence type="ECO:0000313" key="1">
    <source>
        <dbReference type="EMBL" id="THD20614.1"/>
    </source>
</evidence>
<organism evidence="1 2">
    <name type="scientific">Fasciola hepatica</name>
    <name type="common">Liver fluke</name>
    <dbReference type="NCBI Taxonomy" id="6192"/>
    <lineage>
        <taxon>Eukaryota</taxon>
        <taxon>Metazoa</taxon>
        <taxon>Spiralia</taxon>
        <taxon>Lophotrochozoa</taxon>
        <taxon>Platyhelminthes</taxon>
        <taxon>Trematoda</taxon>
        <taxon>Digenea</taxon>
        <taxon>Plagiorchiida</taxon>
        <taxon>Echinostomata</taxon>
        <taxon>Echinostomatoidea</taxon>
        <taxon>Fasciolidae</taxon>
        <taxon>Fasciola</taxon>
    </lineage>
</organism>
<reference evidence="1" key="1">
    <citation type="submission" date="2019-03" db="EMBL/GenBank/DDBJ databases">
        <title>Improved annotation for the trematode Fasciola hepatica.</title>
        <authorList>
            <person name="Choi Y.-J."/>
            <person name="Martin J."/>
            <person name="Mitreva M."/>
        </authorList>
    </citation>
    <scope>NUCLEOTIDE SEQUENCE [LARGE SCALE GENOMIC DNA]</scope>
</reference>
<dbReference type="Proteomes" id="UP000230066">
    <property type="component" value="Unassembled WGS sequence"/>
</dbReference>
<keyword evidence="2" id="KW-1185">Reference proteome</keyword>
<gene>
    <name evidence="1" type="ORF">D915_008642</name>
</gene>
<name>A0A4E0R2N9_FASHE</name>
<proteinExistence type="predicted"/>
<dbReference type="EMBL" id="JXXN02004401">
    <property type="protein sequence ID" value="THD20614.1"/>
    <property type="molecule type" value="Genomic_DNA"/>
</dbReference>
<evidence type="ECO:0000313" key="2">
    <source>
        <dbReference type="Proteomes" id="UP000230066"/>
    </source>
</evidence>
<accession>A0A4E0R2N9</accession>
<comment type="caution">
    <text evidence="1">The sequence shown here is derived from an EMBL/GenBank/DDBJ whole genome shotgun (WGS) entry which is preliminary data.</text>
</comment>
<sequence length="156" mass="17347">MVSPWCGLKIKRCSTTDCRMAEKIFPLFGNHKVKGHDAVTVAFFVEPAPLCAFMDFILETPITPDDIPWATGEDPTLGPALDFFHTSWPQTTLSEEFPQLRSRRGSLSFINSCLKPSLIGETILTTTGCVLTFPCRPPGITKWKPSLEVIINVPHE</sequence>
<protein>
    <submittedName>
        <fullName evidence="1">Uncharacterized protein</fullName>
    </submittedName>
</protein>